<evidence type="ECO:0000259" key="1">
    <source>
        <dbReference type="Pfam" id="PF01402"/>
    </source>
</evidence>
<dbReference type="Pfam" id="PF01402">
    <property type="entry name" value="RHH_1"/>
    <property type="match status" value="1"/>
</dbReference>
<reference evidence="2 3" key="1">
    <citation type="journal article" date="2012" name="Int. J. Syst. Evol. Microbiol.">
        <title>Vibrio caribbeanicus sp. nov., isolated from the marine sponge Scleritoderma cyanea.</title>
        <authorList>
            <person name="Hoffmann M."/>
            <person name="Monday S.R."/>
            <person name="Allard M.W."/>
            <person name="Strain E.A."/>
            <person name="Whittaker P."/>
            <person name="Naum M."/>
            <person name="McCarthy P.J."/>
            <person name="Lopez J.V."/>
            <person name="Fischer M."/>
            <person name="Brown E.W."/>
        </authorList>
    </citation>
    <scope>NUCLEOTIDE SEQUENCE [LARGE SCALE GENOMIC DNA]</scope>
    <source>
        <strain evidence="2 3">ATCC 700023</strain>
    </source>
</reference>
<dbReference type="InterPro" id="IPR002145">
    <property type="entry name" value="CopG"/>
</dbReference>
<dbReference type="GO" id="GO:0006355">
    <property type="term" value="P:regulation of DNA-templated transcription"/>
    <property type="evidence" value="ECO:0007669"/>
    <property type="project" value="InterPro"/>
</dbReference>
<feature type="domain" description="Ribbon-helix-helix protein CopG" evidence="1">
    <location>
        <begin position="5"/>
        <end position="42"/>
    </location>
</feature>
<dbReference type="OrthoDB" id="9812023at2"/>
<sequence>MPSMSVRIPDDIEQKLTQLAESTGRTKSWITNQAILDYLERELWQINEIKEALSEADSGHFASTGDVKNVFSKWAVNAD</sequence>
<dbReference type="CDD" id="cd22233">
    <property type="entry name" value="RHH_CopAso-like"/>
    <property type="match status" value="1"/>
</dbReference>
<evidence type="ECO:0000313" key="2">
    <source>
        <dbReference type="EMBL" id="EGU43682.1"/>
    </source>
</evidence>
<name>F9S047_9VIBR</name>
<evidence type="ECO:0000313" key="3">
    <source>
        <dbReference type="Proteomes" id="UP000004605"/>
    </source>
</evidence>
<dbReference type="InterPro" id="IPR013321">
    <property type="entry name" value="Arc_rbn_hlx_hlx"/>
</dbReference>
<gene>
    <name evidence="2" type="ORF">VII00023_08229</name>
</gene>
<dbReference type="Proteomes" id="UP000004605">
    <property type="component" value="Unassembled WGS sequence"/>
</dbReference>
<dbReference type="PANTHER" id="PTHR40688:SF2">
    <property type="entry name" value="RIBBON-HELIX-HELIX PROTEIN COPG DOMAIN-CONTAINING PROTEIN"/>
    <property type="match status" value="1"/>
</dbReference>
<dbReference type="RefSeq" id="WP_006711471.1">
    <property type="nucleotide sequence ID" value="NZ_AFWF01000082.1"/>
</dbReference>
<dbReference type="InterPro" id="IPR010985">
    <property type="entry name" value="Ribbon_hlx_hlx"/>
</dbReference>
<organism evidence="2 3">
    <name type="scientific">Vibrio ichthyoenteri ATCC 700023</name>
    <dbReference type="NCBI Taxonomy" id="870968"/>
    <lineage>
        <taxon>Bacteria</taxon>
        <taxon>Pseudomonadati</taxon>
        <taxon>Pseudomonadota</taxon>
        <taxon>Gammaproteobacteria</taxon>
        <taxon>Vibrionales</taxon>
        <taxon>Vibrionaceae</taxon>
        <taxon>Vibrio</taxon>
    </lineage>
</organism>
<protein>
    <submittedName>
        <fullName evidence="2">Ribbon-helix-helix protein domain-containing protein</fullName>
    </submittedName>
</protein>
<keyword evidence="3" id="KW-1185">Reference proteome</keyword>
<dbReference type="AlphaFoldDB" id="F9S047"/>
<dbReference type="Gene3D" id="1.10.1220.10">
    <property type="entry name" value="Met repressor-like"/>
    <property type="match status" value="1"/>
</dbReference>
<accession>F9S047</accession>
<dbReference type="SUPFAM" id="SSF47598">
    <property type="entry name" value="Ribbon-helix-helix"/>
    <property type="match status" value="1"/>
</dbReference>
<dbReference type="EMBL" id="AFWF01000082">
    <property type="protein sequence ID" value="EGU43682.1"/>
    <property type="molecule type" value="Genomic_DNA"/>
</dbReference>
<dbReference type="PANTHER" id="PTHR40688">
    <property type="match status" value="1"/>
</dbReference>
<proteinExistence type="predicted"/>
<comment type="caution">
    <text evidence="2">The sequence shown here is derived from an EMBL/GenBank/DDBJ whole genome shotgun (WGS) entry which is preliminary data.</text>
</comment>
<dbReference type="InterPro" id="IPR052991">
    <property type="entry name" value="Non-func_TypeII_TA_Antitoxin"/>
</dbReference>